<sequence>MLNHLETHLENISLLSLPSGVDLDGKVEYDVSHAKATVSEEPPRLSPTKPSNSAAADTTLPSLESLT</sequence>
<reference evidence="2" key="1">
    <citation type="submission" date="2021-06" db="EMBL/GenBank/DDBJ databases">
        <title>Comparative genomics, transcriptomics and evolutionary studies reveal genomic signatures of adaptation to plant cell wall in hemibiotrophic fungi.</title>
        <authorList>
            <consortium name="DOE Joint Genome Institute"/>
            <person name="Baroncelli R."/>
            <person name="Diaz J.F."/>
            <person name="Benocci T."/>
            <person name="Peng M."/>
            <person name="Battaglia E."/>
            <person name="Haridas S."/>
            <person name="Andreopoulos W."/>
            <person name="Labutti K."/>
            <person name="Pangilinan J."/>
            <person name="Floch G.L."/>
            <person name="Makela M.R."/>
            <person name="Henrissat B."/>
            <person name="Grigoriev I.V."/>
            <person name="Crouch J.A."/>
            <person name="De Vries R.P."/>
            <person name="Sukno S.A."/>
            <person name="Thon M.R."/>
        </authorList>
    </citation>
    <scope>NUCLEOTIDE SEQUENCE</scope>
    <source>
        <strain evidence="2">CBS 125086</strain>
    </source>
</reference>
<evidence type="ECO:0000313" key="2">
    <source>
        <dbReference type="EMBL" id="KAK1593950.1"/>
    </source>
</evidence>
<keyword evidence="3" id="KW-1185">Reference proteome</keyword>
<dbReference type="RefSeq" id="XP_060415197.1">
    <property type="nucleotide sequence ID" value="XM_060551173.1"/>
</dbReference>
<gene>
    <name evidence="2" type="ORF">LY79DRAFT_164906</name>
</gene>
<dbReference type="GeneID" id="85435413"/>
<dbReference type="EMBL" id="JAHLJV010000022">
    <property type="protein sequence ID" value="KAK1593950.1"/>
    <property type="molecule type" value="Genomic_DNA"/>
</dbReference>
<feature type="region of interest" description="Disordered" evidence="1">
    <location>
        <begin position="34"/>
        <end position="67"/>
    </location>
</feature>
<name>A0AAD8Q1X6_9PEZI</name>
<dbReference type="AlphaFoldDB" id="A0AAD8Q1X6"/>
<evidence type="ECO:0000313" key="3">
    <source>
        <dbReference type="Proteomes" id="UP001230504"/>
    </source>
</evidence>
<protein>
    <submittedName>
        <fullName evidence="2">Uncharacterized protein</fullName>
    </submittedName>
</protein>
<dbReference type="Proteomes" id="UP001230504">
    <property type="component" value="Unassembled WGS sequence"/>
</dbReference>
<proteinExistence type="predicted"/>
<feature type="compositionally biased region" description="Polar residues" evidence="1">
    <location>
        <begin position="48"/>
        <end position="67"/>
    </location>
</feature>
<evidence type="ECO:0000256" key="1">
    <source>
        <dbReference type="SAM" id="MobiDB-lite"/>
    </source>
</evidence>
<accession>A0AAD8Q1X6</accession>
<comment type="caution">
    <text evidence="2">The sequence shown here is derived from an EMBL/GenBank/DDBJ whole genome shotgun (WGS) entry which is preliminary data.</text>
</comment>
<organism evidence="2 3">
    <name type="scientific">Colletotrichum navitas</name>
    <dbReference type="NCBI Taxonomy" id="681940"/>
    <lineage>
        <taxon>Eukaryota</taxon>
        <taxon>Fungi</taxon>
        <taxon>Dikarya</taxon>
        <taxon>Ascomycota</taxon>
        <taxon>Pezizomycotina</taxon>
        <taxon>Sordariomycetes</taxon>
        <taxon>Hypocreomycetidae</taxon>
        <taxon>Glomerellales</taxon>
        <taxon>Glomerellaceae</taxon>
        <taxon>Colletotrichum</taxon>
        <taxon>Colletotrichum graminicola species complex</taxon>
    </lineage>
</organism>